<dbReference type="Proteomes" id="UP001151002">
    <property type="component" value="Unassembled WGS sequence"/>
</dbReference>
<organism evidence="1 2">
    <name type="scientific">Paractinoplanes pyxinae</name>
    <dbReference type="NCBI Taxonomy" id="2997416"/>
    <lineage>
        <taxon>Bacteria</taxon>
        <taxon>Bacillati</taxon>
        <taxon>Actinomycetota</taxon>
        <taxon>Actinomycetes</taxon>
        <taxon>Micromonosporales</taxon>
        <taxon>Micromonosporaceae</taxon>
        <taxon>Paractinoplanes</taxon>
    </lineage>
</organism>
<dbReference type="RefSeq" id="WP_267569715.1">
    <property type="nucleotide sequence ID" value="NZ_JAPNTZ010000023.1"/>
</dbReference>
<dbReference type="PANTHER" id="PTHR34817">
    <property type="entry name" value="NUCLEOTIDYLTRANSFERASE"/>
    <property type="match status" value="1"/>
</dbReference>
<dbReference type="PANTHER" id="PTHR34817:SF1">
    <property type="entry name" value="NUCLEOTIDYLTRANSFERASE"/>
    <property type="match status" value="1"/>
</dbReference>
<reference evidence="1" key="1">
    <citation type="submission" date="2022-11" db="EMBL/GenBank/DDBJ databases">
        <authorList>
            <person name="Somphong A."/>
            <person name="Phongsopitanun W."/>
        </authorList>
    </citation>
    <scope>NUCLEOTIDE SEQUENCE</scope>
    <source>
        <strain evidence="1">Pm04-4</strain>
    </source>
</reference>
<comment type="caution">
    <text evidence="1">The sequence shown here is derived from an EMBL/GenBank/DDBJ whole genome shotgun (WGS) entry which is preliminary data.</text>
</comment>
<keyword evidence="2" id="KW-1185">Reference proteome</keyword>
<sequence>MTTEVPEWSAEVVAELPYPVIFATVSGAHLYGFASVDSDLDLRAAHLLPATEVVGLRLGPETLQNSGWRDGVELDVVSHDLRKFARLLNSRNGYVLEQLLSPLVVATGPLHKALVELAPSFVTSGHAHHYLGFATSQEKLFDKTGTLKAALYWLRVLLTGRHLMLTGELETDLAVLGTAFPYVPELIEIKRTAEKGPFPAALEARLRADAAALRVSLEEARDSSPLPAHPAEDAVEALHQLLVDARLGYRPPA</sequence>
<accession>A0ABT4BF23</accession>
<protein>
    <submittedName>
        <fullName evidence="1">Nucleotidyltransferase domain-containing protein</fullName>
    </submittedName>
</protein>
<proteinExistence type="predicted"/>
<gene>
    <name evidence="1" type="ORF">OWR29_44615</name>
</gene>
<dbReference type="Pfam" id="PF10127">
    <property type="entry name" value="RlaP"/>
    <property type="match status" value="1"/>
</dbReference>
<evidence type="ECO:0000313" key="1">
    <source>
        <dbReference type="EMBL" id="MCY1145128.1"/>
    </source>
</evidence>
<name>A0ABT4BF23_9ACTN</name>
<evidence type="ECO:0000313" key="2">
    <source>
        <dbReference type="Proteomes" id="UP001151002"/>
    </source>
</evidence>
<dbReference type="EMBL" id="JAPNTZ010000023">
    <property type="protein sequence ID" value="MCY1145128.1"/>
    <property type="molecule type" value="Genomic_DNA"/>
</dbReference>
<dbReference type="InterPro" id="IPR018775">
    <property type="entry name" value="RlaP"/>
</dbReference>